<keyword evidence="3" id="KW-1185">Reference proteome</keyword>
<evidence type="ECO:0000313" key="2">
    <source>
        <dbReference type="EMBL" id="CZR55734.1"/>
    </source>
</evidence>
<name>A0A1L7WSI6_9HELO</name>
<dbReference type="Pfam" id="PF20150">
    <property type="entry name" value="2EXR"/>
    <property type="match status" value="1"/>
</dbReference>
<organism evidence="2 3">
    <name type="scientific">Phialocephala subalpina</name>
    <dbReference type="NCBI Taxonomy" id="576137"/>
    <lineage>
        <taxon>Eukaryota</taxon>
        <taxon>Fungi</taxon>
        <taxon>Dikarya</taxon>
        <taxon>Ascomycota</taxon>
        <taxon>Pezizomycotina</taxon>
        <taxon>Leotiomycetes</taxon>
        <taxon>Helotiales</taxon>
        <taxon>Mollisiaceae</taxon>
        <taxon>Phialocephala</taxon>
        <taxon>Phialocephala fortinii species complex</taxon>
    </lineage>
</organism>
<proteinExistence type="predicted"/>
<feature type="domain" description="2EXR" evidence="1">
    <location>
        <begin position="22"/>
        <end position="84"/>
    </location>
</feature>
<dbReference type="PANTHER" id="PTHR35910:SF6">
    <property type="entry name" value="2EXR DOMAIN-CONTAINING PROTEIN"/>
    <property type="match status" value="1"/>
</dbReference>
<dbReference type="PANTHER" id="PTHR35910">
    <property type="entry name" value="2EXR DOMAIN-CONTAINING PROTEIN"/>
    <property type="match status" value="1"/>
</dbReference>
<sequence length="145" mass="16901">MLEAHLKTPYSRGEIDRHNPKFELFPRLPKELRLRIWKLAASSTACQVVDIPLISTFPFPPLLHTSKEARSESERLYTELRIRKSSVFVRLDAIWLSNQLDPIPMGPVMDVIVNSTPRIKKLAIRLDTWFTFCLNERHWMSWSGG</sequence>
<evidence type="ECO:0000313" key="3">
    <source>
        <dbReference type="Proteomes" id="UP000184330"/>
    </source>
</evidence>
<reference evidence="2 3" key="1">
    <citation type="submission" date="2016-03" db="EMBL/GenBank/DDBJ databases">
        <authorList>
            <person name="Ploux O."/>
        </authorList>
    </citation>
    <scope>NUCLEOTIDE SEQUENCE [LARGE SCALE GENOMIC DNA]</scope>
    <source>
        <strain evidence="2 3">UAMH 11012</strain>
    </source>
</reference>
<dbReference type="AlphaFoldDB" id="A0A1L7WSI6"/>
<accession>A0A1L7WSI6</accession>
<dbReference type="EMBL" id="FJOG01000007">
    <property type="protein sequence ID" value="CZR55734.1"/>
    <property type="molecule type" value="Genomic_DNA"/>
</dbReference>
<protein>
    <recommendedName>
        <fullName evidence="1">2EXR domain-containing protein</fullName>
    </recommendedName>
</protein>
<evidence type="ECO:0000259" key="1">
    <source>
        <dbReference type="Pfam" id="PF20150"/>
    </source>
</evidence>
<dbReference type="OrthoDB" id="3473305at2759"/>
<gene>
    <name evidence="2" type="ORF">PAC_05622</name>
</gene>
<dbReference type="Proteomes" id="UP000184330">
    <property type="component" value="Unassembled WGS sequence"/>
</dbReference>
<dbReference type="InterPro" id="IPR045518">
    <property type="entry name" value="2EXR"/>
</dbReference>